<evidence type="ECO:0000313" key="3">
    <source>
        <dbReference type="EMBL" id="HER95516.1"/>
    </source>
</evidence>
<accession>A0A7V2AZG9</accession>
<dbReference type="Gene3D" id="2.60.40.4070">
    <property type="match status" value="1"/>
</dbReference>
<dbReference type="EMBL" id="DSGB01000003">
    <property type="protein sequence ID" value="HER95516.1"/>
    <property type="molecule type" value="Genomic_DNA"/>
</dbReference>
<keyword evidence="1" id="KW-0732">Signal</keyword>
<dbReference type="AlphaFoldDB" id="A0A7V2AZG9"/>
<proteinExistence type="predicted"/>
<name>A0A7V2AZG9_RHOMR</name>
<protein>
    <submittedName>
        <fullName evidence="3">T9SS type A sorting domain-containing protein</fullName>
    </submittedName>
</protein>
<comment type="caution">
    <text evidence="3">The sequence shown here is derived from an EMBL/GenBank/DDBJ whole genome shotgun (WGS) entry which is preliminary data.</text>
</comment>
<feature type="chain" id="PRO_5030639140" evidence="1">
    <location>
        <begin position="25"/>
        <end position="521"/>
    </location>
</feature>
<dbReference type="NCBIfam" id="TIGR04183">
    <property type="entry name" value="Por_Secre_tail"/>
    <property type="match status" value="1"/>
</dbReference>
<evidence type="ECO:0000259" key="2">
    <source>
        <dbReference type="Pfam" id="PF18962"/>
    </source>
</evidence>
<dbReference type="InterPro" id="IPR026444">
    <property type="entry name" value="Secre_tail"/>
</dbReference>
<evidence type="ECO:0000256" key="1">
    <source>
        <dbReference type="SAM" id="SignalP"/>
    </source>
</evidence>
<dbReference type="Pfam" id="PF18962">
    <property type="entry name" value="Por_Secre_tail"/>
    <property type="match status" value="1"/>
</dbReference>
<feature type="domain" description="Secretion system C-terminal sorting" evidence="2">
    <location>
        <begin position="443"/>
        <end position="517"/>
    </location>
</feature>
<sequence>MKRCVTASLLTLGLMVIACPPLRAQSAGDYRTRDSGNWSQASIWERFTGAAWTAATSAPTGAETITVRSTDSVFVDVPVTLTGRLINQGIVHAEAGRLTIGNGGVYQHDRDGGKIPIATWSEGATLHLTGVVAQAPANRNQPYYHIIFETPALASNLNLGLDNVTIGGDIRVLDTGTARWYLTTTAAYDTAVVTINGDVYVEKGAFAVQGTSNAYSTFIVHHYGNIIVTGGNFSISRGSQPGGTTTWYLYEGDFSFANATTQSSTATPGGAKFVFAKQGTQRLTIGEGSNLQALPIEVLSGTTLEMGESRLAGSGIFYLHADAVLGTALPGGVAAIFENVTGQVTLEDESGYAFNGSVPQVTSTRMPTVVGDLIIDNPAGVKLSQETTINGVLRLKAGVLDNSIPFTLGPNGSISYEGGSLLYPVANETRSELPQTFVLEQNYPNPFRRVTTIRFGLPASGYVSVKLYDLLGKEVQTLFEGYKPAGFHELTLEAGPLSPGVYWYRVQTAQSAAARQLVLIR</sequence>
<organism evidence="3">
    <name type="scientific">Rhodothermus marinus</name>
    <name type="common">Rhodothermus obamensis</name>
    <dbReference type="NCBI Taxonomy" id="29549"/>
    <lineage>
        <taxon>Bacteria</taxon>
        <taxon>Pseudomonadati</taxon>
        <taxon>Rhodothermota</taxon>
        <taxon>Rhodothermia</taxon>
        <taxon>Rhodothermales</taxon>
        <taxon>Rhodothermaceae</taxon>
        <taxon>Rhodothermus</taxon>
    </lineage>
</organism>
<feature type="signal peptide" evidence="1">
    <location>
        <begin position="1"/>
        <end position="24"/>
    </location>
</feature>
<dbReference type="PROSITE" id="PS51257">
    <property type="entry name" value="PROKAR_LIPOPROTEIN"/>
    <property type="match status" value="1"/>
</dbReference>
<reference evidence="3" key="1">
    <citation type="journal article" date="2020" name="mSystems">
        <title>Genome- and Community-Level Interaction Insights into Carbon Utilization and Element Cycling Functions of Hydrothermarchaeota in Hydrothermal Sediment.</title>
        <authorList>
            <person name="Zhou Z."/>
            <person name="Liu Y."/>
            <person name="Xu W."/>
            <person name="Pan J."/>
            <person name="Luo Z.H."/>
            <person name="Li M."/>
        </authorList>
    </citation>
    <scope>NUCLEOTIDE SEQUENCE [LARGE SCALE GENOMIC DNA]</scope>
    <source>
        <strain evidence="3">SpSt-143</strain>
    </source>
</reference>
<gene>
    <name evidence="3" type="ORF">ENO59_03225</name>
</gene>